<dbReference type="Pfam" id="PF03443">
    <property type="entry name" value="AA9"/>
    <property type="match status" value="1"/>
</dbReference>
<keyword evidence="5" id="KW-0732">Signal</keyword>
<keyword evidence="6" id="KW-0136">Cellulose degradation</keyword>
<evidence type="ECO:0000256" key="5">
    <source>
        <dbReference type="ARBA" id="ARBA00022729"/>
    </source>
</evidence>
<keyword evidence="11" id="KW-0119">Carbohydrate metabolism</keyword>
<dbReference type="AlphaFoldDB" id="A0A1Y1Z372"/>
<dbReference type="EMBL" id="MCFA01000136">
    <property type="protein sequence ID" value="ORY04387.1"/>
    <property type="molecule type" value="Genomic_DNA"/>
</dbReference>
<comment type="catalytic activity">
    <reaction evidence="14">
        <text>[(1-&gt;4)-beta-D-glucosyl]n+m + reduced acceptor + O2 = 4-dehydro-beta-D-glucosyl-[(1-&gt;4)-beta-D-glucosyl]n-1 + [(1-&gt;4)-beta-D-glucosyl]m + acceptor + H2O.</text>
        <dbReference type="EC" id="1.14.99.56"/>
    </reaction>
</comment>
<evidence type="ECO:0000256" key="3">
    <source>
        <dbReference type="ARBA" id="ARBA00022525"/>
    </source>
</evidence>
<dbReference type="PANTHER" id="PTHR33353">
    <property type="entry name" value="PUTATIVE (AFU_ORTHOLOGUE AFUA_1G12560)-RELATED"/>
    <property type="match status" value="1"/>
</dbReference>
<keyword evidence="8" id="KW-0186">Copper</keyword>
<gene>
    <name evidence="17" type="ORF">BCR34DRAFT_572764</name>
</gene>
<dbReference type="Gene3D" id="2.70.50.70">
    <property type="match status" value="1"/>
</dbReference>
<keyword evidence="3" id="KW-0964">Secreted</keyword>
<evidence type="ECO:0000256" key="15">
    <source>
        <dbReference type="ARBA" id="ARBA00047174"/>
    </source>
</evidence>
<evidence type="ECO:0000256" key="10">
    <source>
        <dbReference type="ARBA" id="ARBA00023157"/>
    </source>
</evidence>
<evidence type="ECO:0000256" key="6">
    <source>
        <dbReference type="ARBA" id="ARBA00023001"/>
    </source>
</evidence>
<keyword evidence="10" id="KW-1015">Disulfide bond</keyword>
<evidence type="ECO:0000256" key="13">
    <source>
        <dbReference type="ARBA" id="ARBA00044502"/>
    </source>
</evidence>
<comment type="cofactor">
    <cofactor evidence="1">
        <name>Cu(2+)</name>
        <dbReference type="ChEBI" id="CHEBI:29036"/>
    </cofactor>
</comment>
<dbReference type="GO" id="GO:0016787">
    <property type="term" value="F:hydrolase activity"/>
    <property type="evidence" value="ECO:0007669"/>
    <property type="project" value="UniProtKB-KW"/>
</dbReference>
<dbReference type="PANTHER" id="PTHR33353:SF10">
    <property type="entry name" value="ENDO-BETA-1,4-GLUCANASE D"/>
    <property type="match status" value="1"/>
</dbReference>
<name>A0A1Y1Z372_9PLEO</name>
<evidence type="ECO:0000256" key="8">
    <source>
        <dbReference type="ARBA" id="ARBA00023008"/>
    </source>
</evidence>
<evidence type="ECO:0000256" key="14">
    <source>
        <dbReference type="ARBA" id="ARBA00045077"/>
    </source>
</evidence>
<evidence type="ECO:0000259" key="16">
    <source>
        <dbReference type="Pfam" id="PF03443"/>
    </source>
</evidence>
<comment type="subcellular location">
    <subcellularLocation>
        <location evidence="2">Secreted</location>
    </subcellularLocation>
</comment>
<evidence type="ECO:0000256" key="12">
    <source>
        <dbReference type="ARBA" id="ARBA00023326"/>
    </source>
</evidence>
<evidence type="ECO:0000256" key="4">
    <source>
        <dbReference type="ARBA" id="ARBA00022723"/>
    </source>
</evidence>
<comment type="caution">
    <text evidence="17">The sequence shown here is derived from an EMBL/GenBank/DDBJ whole genome shotgun (WGS) entry which is preliminary data.</text>
</comment>
<dbReference type="OrthoDB" id="6038816at2759"/>
<evidence type="ECO:0000313" key="17">
    <source>
        <dbReference type="EMBL" id="ORY04387.1"/>
    </source>
</evidence>
<accession>A0A1Y1Z372</accession>
<evidence type="ECO:0000256" key="7">
    <source>
        <dbReference type="ARBA" id="ARBA00023002"/>
    </source>
</evidence>
<sequence>MKASLEMLNHGASIIPMLLLQWATPSNGHYGFPFVEVDGVMSERWEYVRPSGSFAPNWDYSGISAMCGENATKPLFPIKTLKVEAGKTVTFGASGQKAVPESDSRVPFDPTFGIYHEGPATAYLSKAPGELADYEGDGDWFKIAAVGASDGMNWDVRQTANINKLHFIIPKTTPPGKYLMRAEHLNISPFYKGTQMYQNCAHLEITGSGGGKPSPTTKFPGAFSAMDPGIWLPNALERPYEPLDQLKNWQGAGPKVWQG</sequence>
<keyword evidence="17" id="KW-0378">Hydrolase</keyword>
<keyword evidence="4" id="KW-0479">Metal-binding</keyword>
<dbReference type="GO" id="GO:0030245">
    <property type="term" value="P:cellulose catabolic process"/>
    <property type="evidence" value="ECO:0007669"/>
    <property type="project" value="UniProtKB-KW"/>
</dbReference>
<keyword evidence="7" id="KW-0560">Oxidoreductase</keyword>
<dbReference type="GO" id="GO:0004497">
    <property type="term" value="F:monooxygenase activity"/>
    <property type="evidence" value="ECO:0007669"/>
    <property type="project" value="UniProtKB-KW"/>
</dbReference>
<dbReference type="GO" id="GO:0046872">
    <property type="term" value="F:metal ion binding"/>
    <property type="evidence" value="ECO:0007669"/>
    <property type="project" value="UniProtKB-KW"/>
</dbReference>
<feature type="domain" description="Auxiliary Activity family 9 catalytic" evidence="16">
    <location>
        <begin position="29"/>
        <end position="232"/>
    </location>
</feature>
<proteinExistence type="inferred from homology"/>
<keyword evidence="12" id="KW-0624">Polysaccharide degradation</keyword>
<comment type="similarity">
    <text evidence="13">Belongs to the polysaccharide monooxygenase AA9 family.</text>
</comment>
<dbReference type="Proteomes" id="UP000193144">
    <property type="component" value="Unassembled WGS sequence"/>
</dbReference>
<protein>
    <recommendedName>
        <fullName evidence="15">lytic cellulose monooxygenase (C4-dehydrogenating)</fullName>
        <ecNumber evidence="15">1.14.99.56</ecNumber>
    </recommendedName>
</protein>
<evidence type="ECO:0000256" key="1">
    <source>
        <dbReference type="ARBA" id="ARBA00001973"/>
    </source>
</evidence>
<reference evidence="17 18" key="1">
    <citation type="submission" date="2016-07" db="EMBL/GenBank/DDBJ databases">
        <title>Pervasive Adenine N6-methylation of Active Genes in Fungi.</title>
        <authorList>
            <consortium name="DOE Joint Genome Institute"/>
            <person name="Mondo S.J."/>
            <person name="Dannebaum R.O."/>
            <person name="Kuo R.C."/>
            <person name="Labutti K."/>
            <person name="Haridas S."/>
            <person name="Kuo A."/>
            <person name="Salamov A."/>
            <person name="Ahrendt S.R."/>
            <person name="Lipzen A."/>
            <person name="Sullivan W."/>
            <person name="Andreopoulos W.B."/>
            <person name="Clum A."/>
            <person name="Lindquist E."/>
            <person name="Daum C."/>
            <person name="Ramamoorthy G.K."/>
            <person name="Gryganskyi A."/>
            <person name="Culley D."/>
            <person name="Magnuson J.K."/>
            <person name="James T.Y."/>
            <person name="O'Malley M.A."/>
            <person name="Stajich J.E."/>
            <person name="Spatafora J.W."/>
            <person name="Visel A."/>
            <person name="Grigoriev I.V."/>
        </authorList>
    </citation>
    <scope>NUCLEOTIDE SEQUENCE [LARGE SCALE GENOMIC DNA]</scope>
    <source>
        <strain evidence="17 18">CBS 115471</strain>
    </source>
</reference>
<organism evidence="17 18">
    <name type="scientific">Clohesyomyces aquaticus</name>
    <dbReference type="NCBI Taxonomy" id="1231657"/>
    <lineage>
        <taxon>Eukaryota</taxon>
        <taxon>Fungi</taxon>
        <taxon>Dikarya</taxon>
        <taxon>Ascomycota</taxon>
        <taxon>Pezizomycotina</taxon>
        <taxon>Dothideomycetes</taxon>
        <taxon>Pleosporomycetidae</taxon>
        <taxon>Pleosporales</taxon>
        <taxon>Lindgomycetaceae</taxon>
        <taxon>Clohesyomyces</taxon>
    </lineage>
</organism>
<evidence type="ECO:0000256" key="9">
    <source>
        <dbReference type="ARBA" id="ARBA00023033"/>
    </source>
</evidence>
<dbReference type="InterPro" id="IPR005103">
    <property type="entry name" value="AA9_LPMO"/>
</dbReference>
<keyword evidence="9" id="KW-0503">Monooxygenase</keyword>
<evidence type="ECO:0000256" key="11">
    <source>
        <dbReference type="ARBA" id="ARBA00023277"/>
    </source>
</evidence>
<keyword evidence="18" id="KW-1185">Reference proteome</keyword>
<evidence type="ECO:0000256" key="2">
    <source>
        <dbReference type="ARBA" id="ARBA00004613"/>
    </source>
</evidence>
<dbReference type="InterPro" id="IPR049892">
    <property type="entry name" value="AA9"/>
</dbReference>
<dbReference type="EC" id="1.14.99.56" evidence="15"/>
<dbReference type="GO" id="GO:0005576">
    <property type="term" value="C:extracellular region"/>
    <property type="evidence" value="ECO:0007669"/>
    <property type="project" value="UniProtKB-SubCell"/>
</dbReference>
<evidence type="ECO:0000313" key="18">
    <source>
        <dbReference type="Proteomes" id="UP000193144"/>
    </source>
</evidence>